<organism evidence="1 3">
    <name type="scientific">Medicago truncatula</name>
    <name type="common">Barrel medic</name>
    <name type="synonym">Medicago tribuloides</name>
    <dbReference type="NCBI Taxonomy" id="3880"/>
    <lineage>
        <taxon>Eukaryota</taxon>
        <taxon>Viridiplantae</taxon>
        <taxon>Streptophyta</taxon>
        <taxon>Embryophyta</taxon>
        <taxon>Tracheophyta</taxon>
        <taxon>Spermatophyta</taxon>
        <taxon>Magnoliopsida</taxon>
        <taxon>eudicotyledons</taxon>
        <taxon>Gunneridae</taxon>
        <taxon>Pentapetalae</taxon>
        <taxon>rosids</taxon>
        <taxon>fabids</taxon>
        <taxon>Fabales</taxon>
        <taxon>Fabaceae</taxon>
        <taxon>Papilionoideae</taxon>
        <taxon>50 kb inversion clade</taxon>
        <taxon>NPAAA clade</taxon>
        <taxon>Hologalegina</taxon>
        <taxon>IRL clade</taxon>
        <taxon>Trifolieae</taxon>
        <taxon>Medicago</taxon>
    </lineage>
</organism>
<dbReference type="EnsemblPlants" id="AES75759">
    <property type="protein sequence ID" value="AES75759"/>
    <property type="gene ID" value="MTR_6g057780"/>
</dbReference>
<evidence type="ECO:0000313" key="1">
    <source>
        <dbReference type="EMBL" id="AES75759.1"/>
    </source>
</evidence>
<gene>
    <name evidence="1" type="ordered locus">MTR_6g057780</name>
</gene>
<protein>
    <submittedName>
        <fullName evidence="1 2">Uncharacterized protein</fullName>
    </submittedName>
</protein>
<dbReference type="AlphaFoldDB" id="G7KMF6"/>
<sequence>MTDLFSVCIRFNGGNHQMFKVRYINVTLKGLSRINWMKSTKDSTPETQGEDQLKIFSTVWFWQKNVIRKGMHLPTTTIVLPLKLDKFKLAKQQFSSIHLEVLLFLSKQHVSCRISYICFDIEFLHIR</sequence>
<evidence type="ECO:0000313" key="2">
    <source>
        <dbReference type="EnsemblPlants" id="AES75759"/>
    </source>
</evidence>
<name>G7KMF6_MEDTR</name>
<reference evidence="2" key="3">
    <citation type="submission" date="2015-04" db="UniProtKB">
        <authorList>
            <consortium name="EnsemblPlants"/>
        </authorList>
    </citation>
    <scope>IDENTIFICATION</scope>
    <source>
        <strain evidence="2">cv. Jemalong A17</strain>
    </source>
</reference>
<accession>G7KMF6</accession>
<proteinExistence type="predicted"/>
<evidence type="ECO:0000313" key="3">
    <source>
        <dbReference type="Proteomes" id="UP000002051"/>
    </source>
</evidence>
<reference evidence="1 3" key="1">
    <citation type="journal article" date="2011" name="Nature">
        <title>The Medicago genome provides insight into the evolution of rhizobial symbioses.</title>
        <authorList>
            <person name="Young N.D."/>
            <person name="Debelle F."/>
            <person name="Oldroyd G.E."/>
            <person name="Geurts R."/>
            <person name="Cannon S.B."/>
            <person name="Udvardi M.K."/>
            <person name="Benedito V.A."/>
            <person name="Mayer K.F."/>
            <person name="Gouzy J."/>
            <person name="Schoof H."/>
            <person name="Van de Peer Y."/>
            <person name="Proost S."/>
            <person name="Cook D.R."/>
            <person name="Meyers B.C."/>
            <person name="Spannagl M."/>
            <person name="Cheung F."/>
            <person name="De Mita S."/>
            <person name="Krishnakumar V."/>
            <person name="Gundlach H."/>
            <person name="Zhou S."/>
            <person name="Mudge J."/>
            <person name="Bharti A.K."/>
            <person name="Murray J.D."/>
            <person name="Naoumkina M.A."/>
            <person name="Rosen B."/>
            <person name="Silverstein K.A."/>
            <person name="Tang H."/>
            <person name="Rombauts S."/>
            <person name="Zhao P.X."/>
            <person name="Zhou P."/>
            <person name="Barbe V."/>
            <person name="Bardou P."/>
            <person name="Bechner M."/>
            <person name="Bellec A."/>
            <person name="Berger A."/>
            <person name="Berges H."/>
            <person name="Bidwell S."/>
            <person name="Bisseling T."/>
            <person name="Choisne N."/>
            <person name="Couloux A."/>
            <person name="Denny R."/>
            <person name="Deshpande S."/>
            <person name="Dai X."/>
            <person name="Doyle J.J."/>
            <person name="Dudez A.M."/>
            <person name="Farmer A.D."/>
            <person name="Fouteau S."/>
            <person name="Franken C."/>
            <person name="Gibelin C."/>
            <person name="Gish J."/>
            <person name="Goldstein S."/>
            <person name="Gonzalez A.J."/>
            <person name="Green P.J."/>
            <person name="Hallab A."/>
            <person name="Hartog M."/>
            <person name="Hua A."/>
            <person name="Humphray S.J."/>
            <person name="Jeong D.H."/>
            <person name="Jing Y."/>
            <person name="Jocker A."/>
            <person name="Kenton S.M."/>
            <person name="Kim D.J."/>
            <person name="Klee K."/>
            <person name="Lai H."/>
            <person name="Lang C."/>
            <person name="Lin S."/>
            <person name="Macmil S.L."/>
            <person name="Magdelenat G."/>
            <person name="Matthews L."/>
            <person name="McCorrison J."/>
            <person name="Monaghan E.L."/>
            <person name="Mun J.H."/>
            <person name="Najar F.Z."/>
            <person name="Nicholson C."/>
            <person name="Noirot C."/>
            <person name="O'Bleness M."/>
            <person name="Paule C.R."/>
            <person name="Poulain J."/>
            <person name="Prion F."/>
            <person name="Qin B."/>
            <person name="Qu C."/>
            <person name="Retzel E.F."/>
            <person name="Riddle C."/>
            <person name="Sallet E."/>
            <person name="Samain S."/>
            <person name="Samson N."/>
            <person name="Sanders I."/>
            <person name="Saurat O."/>
            <person name="Scarpelli C."/>
            <person name="Schiex T."/>
            <person name="Segurens B."/>
            <person name="Severin A.J."/>
            <person name="Sherrier D.J."/>
            <person name="Shi R."/>
            <person name="Sims S."/>
            <person name="Singer S.R."/>
            <person name="Sinharoy S."/>
            <person name="Sterck L."/>
            <person name="Viollet A."/>
            <person name="Wang B.B."/>
            <person name="Wang K."/>
            <person name="Wang M."/>
            <person name="Wang X."/>
            <person name="Warfsmann J."/>
            <person name="Weissenbach J."/>
            <person name="White D.D."/>
            <person name="White J.D."/>
            <person name="Wiley G.B."/>
            <person name="Wincker P."/>
            <person name="Xing Y."/>
            <person name="Yang L."/>
            <person name="Yao Z."/>
            <person name="Ying F."/>
            <person name="Zhai J."/>
            <person name="Zhou L."/>
            <person name="Zuber A."/>
            <person name="Denarie J."/>
            <person name="Dixon R.A."/>
            <person name="May G.D."/>
            <person name="Schwartz D.C."/>
            <person name="Rogers J."/>
            <person name="Quetier F."/>
            <person name="Town C.D."/>
            <person name="Roe B.A."/>
        </authorList>
    </citation>
    <scope>NUCLEOTIDE SEQUENCE [LARGE SCALE GENOMIC DNA]</scope>
    <source>
        <strain evidence="1">A17</strain>
        <strain evidence="2 3">cv. Jemalong A17</strain>
    </source>
</reference>
<dbReference type="PaxDb" id="3880-AES75759"/>
<keyword evidence="3" id="KW-1185">Reference proteome</keyword>
<dbReference type="HOGENOM" id="CLU_1809087_0_0_1"/>
<dbReference type="EMBL" id="CM001222">
    <property type="protein sequence ID" value="AES75759.1"/>
    <property type="molecule type" value="Genomic_DNA"/>
</dbReference>
<dbReference type="Proteomes" id="UP000002051">
    <property type="component" value="Chromosome 6"/>
</dbReference>
<reference evidence="1 3" key="2">
    <citation type="journal article" date="2014" name="BMC Genomics">
        <title>An improved genome release (version Mt4.0) for the model legume Medicago truncatula.</title>
        <authorList>
            <person name="Tang H."/>
            <person name="Krishnakumar V."/>
            <person name="Bidwell S."/>
            <person name="Rosen B."/>
            <person name="Chan A."/>
            <person name="Zhou S."/>
            <person name="Gentzbittel L."/>
            <person name="Childs K.L."/>
            <person name="Yandell M."/>
            <person name="Gundlach H."/>
            <person name="Mayer K.F."/>
            <person name="Schwartz D.C."/>
            <person name="Town C.D."/>
        </authorList>
    </citation>
    <scope>GENOME REANNOTATION</scope>
    <source>
        <strain evidence="2 3">cv. Jemalong A17</strain>
    </source>
</reference>